<feature type="domain" description="HTH araC/xylS-type" evidence="4">
    <location>
        <begin position="8"/>
        <end position="106"/>
    </location>
</feature>
<dbReference type="SUPFAM" id="SSF55136">
    <property type="entry name" value="Probable bacterial effector-binding domain"/>
    <property type="match status" value="1"/>
</dbReference>
<dbReference type="SMART" id="SM00342">
    <property type="entry name" value="HTH_ARAC"/>
    <property type="match status" value="1"/>
</dbReference>
<dbReference type="AlphaFoldDB" id="A0AAP2RGF5"/>
<dbReference type="InterPro" id="IPR009057">
    <property type="entry name" value="Homeodomain-like_sf"/>
</dbReference>
<keyword evidence="1" id="KW-0805">Transcription regulation</keyword>
<dbReference type="PROSITE" id="PS00041">
    <property type="entry name" value="HTH_ARAC_FAMILY_1"/>
    <property type="match status" value="1"/>
</dbReference>
<dbReference type="Gene3D" id="1.10.10.60">
    <property type="entry name" value="Homeodomain-like"/>
    <property type="match status" value="2"/>
</dbReference>
<gene>
    <name evidence="5" type="ORF">LQE92_02570</name>
</gene>
<dbReference type="Pfam" id="PF06445">
    <property type="entry name" value="GyrI-like"/>
    <property type="match status" value="1"/>
</dbReference>
<dbReference type="RefSeq" id="WP_231061440.1">
    <property type="nucleotide sequence ID" value="NZ_JAJNOR010000001.1"/>
</dbReference>
<sequence>MKEISPLQRAVEYIENHLNENIGLGDVSRETGYSYYHMTRLFSSVLGESVGRYINRRRLYNASEKLIHSDQRIIDIAFGCGFESPEAFSRAFKAVFGSSPVDYRRTGLDLVVNARRELTPEDVNHIANNISRSPEFVILKETKVAGLRGTTSLSDNRLPGLWEKFMRHHKDLIMAAGAGYGICETQRTTYTKDGDVLFSAMVGSPVQDFENLPPSLSLDQKILRAGRYAVFTHRGTFANLFKTYQYIFGTWLQSAKVELDDREDFEVYEREVLSFDDPNNEVKIYIPVK</sequence>
<dbReference type="Proteomes" id="UP001299265">
    <property type="component" value="Unassembled WGS sequence"/>
</dbReference>
<dbReference type="SUPFAM" id="SSF46689">
    <property type="entry name" value="Homeodomain-like"/>
    <property type="match status" value="2"/>
</dbReference>
<dbReference type="InterPro" id="IPR050908">
    <property type="entry name" value="SmbC-like"/>
</dbReference>
<dbReference type="GO" id="GO:0003700">
    <property type="term" value="F:DNA-binding transcription factor activity"/>
    <property type="evidence" value="ECO:0007669"/>
    <property type="project" value="InterPro"/>
</dbReference>
<keyword evidence="6" id="KW-1185">Reference proteome</keyword>
<dbReference type="InterPro" id="IPR020449">
    <property type="entry name" value="Tscrpt_reg_AraC-type_HTH"/>
</dbReference>
<dbReference type="PRINTS" id="PR00032">
    <property type="entry name" value="HTHARAC"/>
</dbReference>
<accession>A0AAP2RGF5</accession>
<dbReference type="EMBL" id="JAJNOR010000001">
    <property type="protein sequence ID" value="MCD2491512.1"/>
    <property type="molecule type" value="Genomic_DNA"/>
</dbReference>
<comment type="caution">
    <text evidence="5">The sequence shown here is derived from an EMBL/GenBank/DDBJ whole genome shotgun (WGS) entry which is preliminary data.</text>
</comment>
<evidence type="ECO:0000313" key="6">
    <source>
        <dbReference type="Proteomes" id="UP001299265"/>
    </source>
</evidence>
<evidence type="ECO:0000313" key="5">
    <source>
        <dbReference type="EMBL" id="MCD2491512.1"/>
    </source>
</evidence>
<dbReference type="Gene3D" id="3.20.80.10">
    <property type="entry name" value="Regulatory factor, effector binding domain"/>
    <property type="match status" value="1"/>
</dbReference>
<reference evidence="5 6" key="1">
    <citation type="submission" date="2021-11" db="EMBL/GenBank/DDBJ databases">
        <title>Lacrimispora sp. nov. NSJ-141 isolated from human feces.</title>
        <authorList>
            <person name="Abdugheni R."/>
        </authorList>
    </citation>
    <scope>NUCLEOTIDE SEQUENCE [LARGE SCALE GENOMIC DNA]</scope>
    <source>
        <strain evidence="5 6">NSJ-141</strain>
    </source>
</reference>
<dbReference type="InterPro" id="IPR029442">
    <property type="entry name" value="GyrI-like"/>
</dbReference>
<keyword evidence="3" id="KW-0804">Transcription</keyword>
<dbReference type="Pfam" id="PF12833">
    <property type="entry name" value="HTH_18"/>
    <property type="match status" value="1"/>
</dbReference>
<dbReference type="PROSITE" id="PS01124">
    <property type="entry name" value="HTH_ARAC_FAMILY_2"/>
    <property type="match status" value="1"/>
</dbReference>
<protein>
    <submittedName>
        <fullName evidence="5">AraC family transcriptional regulator</fullName>
    </submittedName>
</protein>
<keyword evidence="2" id="KW-0238">DNA-binding</keyword>
<dbReference type="InterPro" id="IPR018062">
    <property type="entry name" value="HTH_AraC-typ_CS"/>
</dbReference>
<dbReference type="SMART" id="SM00871">
    <property type="entry name" value="AraC_E_bind"/>
    <property type="match status" value="1"/>
</dbReference>
<organism evidence="5 6">
    <name type="scientific">Lientehia hominis</name>
    <dbReference type="NCBI Taxonomy" id="2897778"/>
    <lineage>
        <taxon>Bacteria</taxon>
        <taxon>Bacillati</taxon>
        <taxon>Bacillota</taxon>
        <taxon>Clostridia</taxon>
        <taxon>Lachnospirales</taxon>
        <taxon>Lachnospiraceae</taxon>
        <taxon>Lientehia</taxon>
    </lineage>
</organism>
<dbReference type="InterPro" id="IPR018060">
    <property type="entry name" value="HTH_AraC"/>
</dbReference>
<evidence type="ECO:0000256" key="1">
    <source>
        <dbReference type="ARBA" id="ARBA00023015"/>
    </source>
</evidence>
<proteinExistence type="predicted"/>
<dbReference type="InterPro" id="IPR011256">
    <property type="entry name" value="Reg_factor_effector_dom_sf"/>
</dbReference>
<dbReference type="PANTHER" id="PTHR40055:SF1">
    <property type="entry name" value="TRANSCRIPTIONAL REGULATOR YGIV-RELATED"/>
    <property type="match status" value="1"/>
</dbReference>
<evidence type="ECO:0000256" key="2">
    <source>
        <dbReference type="ARBA" id="ARBA00023125"/>
    </source>
</evidence>
<dbReference type="InterPro" id="IPR010499">
    <property type="entry name" value="AraC_E-bd"/>
</dbReference>
<evidence type="ECO:0000256" key="3">
    <source>
        <dbReference type="ARBA" id="ARBA00023163"/>
    </source>
</evidence>
<dbReference type="GO" id="GO:0043565">
    <property type="term" value="F:sequence-specific DNA binding"/>
    <property type="evidence" value="ECO:0007669"/>
    <property type="project" value="InterPro"/>
</dbReference>
<evidence type="ECO:0000259" key="4">
    <source>
        <dbReference type="PROSITE" id="PS01124"/>
    </source>
</evidence>
<dbReference type="PANTHER" id="PTHR40055">
    <property type="entry name" value="TRANSCRIPTIONAL REGULATOR YGIV-RELATED"/>
    <property type="match status" value="1"/>
</dbReference>
<name>A0AAP2RGF5_9FIRM</name>